<dbReference type="GeneID" id="19204082"/>
<dbReference type="EMBL" id="JH711589">
    <property type="protein sequence ID" value="EIW75293.1"/>
    <property type="molecule type" value="Genomic_DNA"/>
</dbReference>
<sequence>MPDIQELASTDGAHVGQKQSASPDSFPQGEEALCREIKRLRAEKSSLEVKCQAYTDLILRFHAGDAAGLTVPTPALSSTSAAEIGPRESLLEFAKRTLNIARTGIDPDSGVDFGCADMLAPTDYLACADSWMSLAWERHQTKEKSSAIIPAAAPVEETTQISSRGRIYHGYNDNYKWMVNKDGVPVDGRVALAVLRTARLIFTHWRQKSMLAPTFLNLPYEAICAYTFVIEKIHPVLKLAGDHLTKDNREYSIGIYPSEAEKVFKKNGVAKATKTEDDPVAASEQLGSSAASGRPESNITQEGGTTSKASLRVPKSVPRPRQANNLALCKMKERDTGDDSSSSSSSDVDEDQPPSNGQPDRRSLSIPQRDISPRAAPANASDAVAPEIATKEASPLEAETATPPEAEPSAATLKKVKGKPGPPSAPMVKPGIGSGKSLWCDHVWWLLLGGKQEGTTARFNIDWKALPKAERDGWDARYRREHTKTGKAGATKQEITSGRKKRKSTNATA</sequence>
<dbReference type="RefSeq" id="XP_007774699.1">
    <property type="nucleotide sequence ID" value="XM_007776509.1"/>
</dbReference>
<feature type="region of interest" description="Disordered" evidence="2">
    <location>
        <begin position="272"/>
        <end position="430"/>
    </location>
</feature>
<evidence type="ECO:0000313" key="3">
    <source>
        <dbReference type="EMBL" id="EIW75293.1"/>
    </source>
</evidence>
<organism evidence="3 4">
    <name type="scientific">Coniophora puteana (strain RWD-64-598)</name>
    <name type="common">Brown rot fungus</name>
    <dbReference type="NCBI Taxonomy" id="741705"/>
    <lineage>
        <taxon>Eukaryota</taxon>
        <taxon>Fungi</taxon>
        <taxon>Dikarya</taxon>
        <taxon>Basidiomycota</taxon>
        <taxon>Agaricomycotina</taxon>
        <taxon>Agaricomycetes</taxon>
        <taxon>Agaricomycetidae</taxon>
        <taxon>Boletales</taxon>
        <taxon>Coniophorineae</taxon>
        <taxon>Coniophoraceae</taxon>
        <taxon>Coniophora</taxon>
    </lineage>
</organism>
<gene>
    <name evidence="3" type="ORF">CONPUDRAFT_159419</name>
</gene>
<name>A0A5M3M8C2_CONPW</name>
<feature type="region of interest" description="Disordered" evidence="2">
    <location>
        <begin position="475"/>
        <end position="509"/>
    </location>
</feature>
<reference evidence="4" key="1">
    <citation type="journal article" date="2012" name="Science">
        <title>The Paleozoic origin of enzymatic lignin decomposition reconstructed from 31 fungal genomes.</title>
        <authorList>
            <person name="Floudas D."/>
            <person name="Binder M."/>
            <person name="Riley R."/>
            <person name="Barry K."/>
            <person name="Blanchette R.A."/>
            <person name="Henrissat B."/>
            <person name="Martinez A.T."/>
            <person name="Otillar R."/>
            <person name="Spatafora J.W."/>
            <person name="Yadav J.S."/>
            <person name="Aerts A."/>
            <person name="Benoit I."/>
            <person name="Boyd A."/>
            <person name="Carlson A."/>
            <person name="Copeland A."/>
            <person name="Coutinho P.M."/>
            <person name="de Vries R.P."/>
            <person name="Ferreira P."/>
            <person name="Findley K."/>
            <person name="Foster B."/>
            <person name="Gaskell J."/>
            <person name="Glotzer D."/>
            <person name="Gorecki P."/>
            <person name="Heitman J."/>
            <person name="Hesse C."/>
            <person name="Hori C."/>
            <person name="Igarashi K."/>
            <person name="Jurgens J.A."/>
            <person name="Kallen N."/>
            <person name="Kersten P."/>
            <person name="Kohler A."/>
            <person name="Kuees U."/>
            <person name="Kumar T.K.A."/>
            <person name="Kuo A."/>
            <person name="LaButti K."/>
            <person name="Larrondo L.F."/>
            <person name="Lindquist E."/>
            <person name="Ling A."/>
            <person name="Lombard V."/>
            <person name="Lucas S."/>
            <person name="Lundell T."/>
            <person name="Martin R."/>
            <person name="McLaughlin D.J."/>
            <person name="Morgenstern I."/>
            <person name="Morin E."/>
            <person name="Murat C."/>
            <person name="Nagy L.G."/>
            <person name="Nolan M."/>
            <person name="Ohm R.A."/>
            <person name="Patyshakuliyeva A."/>
            <person name="Rokas A."/>
            <person name="Ruiz-Duenas F.J."/>
            <person name="Sabat G."/>
            <person name="Salamov A."/>
            <person name="Samejima M."/>
            <person name="Schmutz J."/>
            <person name="Slot J.C."/>
            <person name="St John F."/>
            <person name="Stenlid J."/>
            <person name="Sun H."/>
            <person name="Sun S."/>
            <person name="Syed K."/>
            <person name="Tsang A."/>
            <person name="Wiebenga A."/>
            <person name="Young D."/>
            <person name="Pisabarro A."/>
            <person name="Eastwood D.C."/>
            <person name="Martin F."/>
            <person name="Cullen D."/>
            <person name="Grigoriev I.V."/>
            <person name="Hibbett D.S."/>
        </authorList>
    </citation>
    <scope>NUCLEOTIDE SEQUENCE [LARGE SCALE GENOMIC DNA]</scope>
    <source>
        <strain evidence="4">RWD-64-598 SS2</strain>
    </source>
</reference>
<feature type="coiled-coil region" evidence="1">
    <location>
        <begin position="30"/>
        <end position="57"/>
    </location>
</feature>
<accession>A0A5M3M8C2</accession>
<dbReference type="AlphaFoldDB" id="A0A5M3M8C2"/>
<evidence type="ECO:0000256" key="2">
    <source>
        <dbReference type="SAM" id="MobiDB-lite"/>
    </source>
</evidence>
<comment type="caution">
    <text evidence="3">The sequence shown here is derived from an EMBL/GenBank/DDBJ whole genome shotgun (WGS) entry which is preliminary data.</text>
</comment>
<feature type="compositionally biased region" description="Basic residues" evidence="2">
    <location>
        <begin position="498"/>
        <end position="509"/>
    </location>
</feature>
<evidence type="ECO:0000313" key="4">
    <source>
        <dbReference type="Proteomes" id="UP000053558"/>
    </source>
</evidence>
<protein>
    <submittedName>
        <fullName evidence="3">Uncharacterized protein</fullName>
    </submittedName>
</protein>
<feature type="compositionally biased region" description="Polar residues" evidence="2">
    <location>
        <begin position="285"/>
        <end position="309"/>
    </location>
</feature>
<keyword evidence="1" id="KW-0175">Coiled coil</keyword>
<feature type="region of interest" description="Disordered" evidence="2">
    <location>
        <begin position="1"/>
        <end position="28"/>
    </location>
</feature>
<dbReference type="KEGG" id="cput:CONPUDRAFT_159419"/>
<feature type="compositionally biased region" description="Low complexity" evidence="2">
    <location>
        <begin position="373"/>
        <end position="413"/>
    </location>
</feature>
<evidence type="ECO:0000256" key="1">
    <source>
        <dbReference type="SAM" id="Coils"/>
    </source>
</evidence>
<dbReference type="Proteomes" id="UP000053558">
    <property type="component" value="Unassembled WGS sequence"/>
</dbReference>
<proteinExistence type="predicted"/>
<keyword evidence="4" id="KW-1185">Reference proteome</keyword>